<dbReference type="Pfam" id="PF03483">
    <property type="entry name" value="B3_4"/>
    <property type="match status" value="1"/>
</dbReference>
<evidence type="ECO:0000259" key="1">
    <source>
        <dbReference type="SMART" id="SM00873"/>
    </source>
</evidence>
<dbReference type="AlphaFoldDB" id="A0AAJ2BI21"/>
<dbReference type="GO" id="GO:0003723">
    <property type="term" value="F:RNA binding"/>
    <property type="evidence" value="ECO:0007669"/>
    <property type="project" value="InterPro"/>
</dbReference>
<comment type="caution">
    <text evidence="2">The sequence shown here is derived from an EMBL/GenBank/DDBJ whole genome shotgun (WGS) entry which is preliminary data.</text>
</comment>
<dbReference type="SMART" id="SM00873">
    <property type="entry name" value="B3_4"/>
    <property type="match status" value="1"/>
</dbReference>
<dbReference type="Gene3D" id="3.50.40.10">
    <property type="entry name" value="Phenylalanyl-trna Synthetase, Chain B, domain 3"/>
    <property type="match status" value="1"/>
</dbReference>
<evidence type="ECO:0000313" key="2">
    <source>
        <dbReference type="EMBL" id="MDR6233150.1"/>
    </source>
</evidence>
<sequence length="226" mass="24282">MSDVQAMLARLQPRALYLEGVRVFETEVYRPSMLRQLDYLRENYAAFVGSPHVRGYGTQLSLLGFPETKPANLKLIDRCLEQGPLSINNVVDAYNVAALTYGASLGGHALEQRPAALELRLARPGERILPLFQSRTRPIAAGSLVYGIGAEVLACIGSRDVDADDFRITEATQGLLLVSLGHADTGAEFNAQVLELALELVKITCPAVQAWPVPVTIGAASVAAPA</sequence>
<organism evidence="2 3">
    <name type="scientific">Pseudomonas oryzihabitans</name>
    <dbReference type="NCBI Taxonomy" id="47885"/>
    <lineage>
        <taxon>Bacteria</taxon>
        <taxon>Pseudomonadati</taxon>
        <taxon>Pseudomonadota</taxon>
        <taxon>Gammaproteobacteria</taxon>
        <taxon>Pseudomonadales</taxon>
        <taxon>Pseudomonadaceae</taxon>
        <taxon>Pseudomonas</taxon>
    </lineage>
</organism>
<dbReference type="SUPFAM" id="SSF56037">
    <property type="entry name" value="PheT/TilS domain"/>
    <property type="match status" value="1"/>
</dbReference>
<proteinExistence type="predicted"/>
<accession>A0AAJ2BI21</accession>
<protein>
    <submittedName>
        <fullName evidence="2">DNA/RNA-binding domain of Phe-tRNA-synthetase-like protein</fullName>
    </submittedName>
</protein>
<evidence type="ECO:0000313" key="3">
    <source>
        <dbReference type="Proteomes" id="UP001268036"/>
    </source>
</evidence>
<dbReference type="InterPro" id="IPR005146">
    <property type="entry name" value="B3/B4_tRNA-bd"/>
</dbReference>
<dbReference type="Proteomes" id="UP001268036">
    <property type="component" value="Unassembled WGS sequence"/>
</dbReference>
<reference evidence="2" key="1">
    <citation type="submission" date="2023-08" db="EMBL/GenBank/DDBJ databases">
        <title>Functional and genomic diversity of the sorghum phyllosphere microbiome.</title>
        <authorList>
            <person name="Shade A."/>
        </authorList>
    </citation>
    <scope>NUCLEOTIDE SEQUENCE</scope>
    <source>
        <strain evidence="2">SORGH_AS_0201</strain>
    </source>
</reference>
<gene>
    <name evidence="2" type="ORF">QE440_000891</name>
</gene>
<name>A0AAJ2BI21_9PSED</name>
<dbReference type="RefSeq" id="WP_309755761.1">
    <property type="nucleotide sequence ID" value="NZ_JAVJAF010000001.1"/>
</dbReference>
<dbReference type="EMBL" id="JAVJAF010000001">
    <property type="protein sequence ID" value="MDR6233150.1"/>
    <property type="molecule type" value="Genomic_DNA"/>
</dbReference>
<dbReference type="GO" id="GO:0004826">
    <property type="term" value="F:phenylalanine-tRNA ligase activity"/>
    <property type="evidence" value="ECO:0007669"/>
    <property type="project" value="InterPro"/>
</dbReference>
<dbReference type="InterPro" id="IPR020825">
    <property type="entry name" value="Phe-tRNA_synthase-like_B3/B4"/>
</dbReference>
<feature type="domain" description="B3/B4 tRNA-binding" evidence="1">
    <location>
        <begin position="53"/>
        <end position="206"/>
    </location>
</feature>